<comment type="caution">
    <text evidence="1">The sequence shown here is derived from an EMBL/GenBank/DDBJ whole genome shotgun (WGS) entry which is preliminary data.</text>
</comment>
<keyword evidence="2" id="KW-1185">Reference proteome</keyword>
<proteinExistence type="predicted"/>
<accession>A0A099T0C6</accession>
<dbReference type="RefSeq" id="WP_048196342.1">
    <property type="nucleotide sequence ID" value="NZ_CAAGSM010000005.1"/>
</dbReference>
<evidence type="ECO:0000313" key="2">
    <source>
        <dbReference type="Proteomes" id="UP000029859"/>
    </source>
</evidence>
<dbReference type="AlphaFoldDB" id="A0A099T0C6"/>
<organism evidence="1 2">
    <name type="scientific">Methanococcoides methylutens</name>
    <dbReference type="NCBI Taxonomy" id="2226"/>
    <lineage>
        <taxon>Archaea</taxon>
        <taxon>Methanobacteriati</taxon>
        <taxon>Methanobacteriota</taxon>
        <taxon>Stenosarchaea group</taxon>
        <taxon>Methanomicrobia</taxon>
        <taxon>Methanosarcinales</taxon>
        <taxon>Methanosarcinaceae</taxon>
        <taxon>Methanococcoides</taxon>
    </lineage>
</organism>
<gene>
    <name evidence="1" type="ORF">LI82_12685</name>
</gene>
<name>A0A099T0C6_METMT</name>
<dbReference type="Proteomes" id="UP000029859">
    <property type="component" value="Unassembled WGS sequence"/>
</dbReference>
<sequence length="129" mass="14479">MTAENISTNPFENSEENSNLSGCLCTEYLCESAGDKSKQYIIRSSTGNYVRFAILEEELCAHTWNCIGEGRQFLAELETHAANKGLNLTIPTGINPKLQTILTDNGYHTTTVEWFPRPDSFEAIDLWVK</sequence>
<reference evidence="1 2" key="1">
    <citation type="submission" date="2014-09" db="EMBL/GenBank/DDBJ databases">
        <title>Draft genome sequence of an obligately methylotrophic methanogen, Methanococcoides methylutens, isolated from marine sediment.</title>
        <authorList>
            <person name="Guan Y."/>
            <person name="Ngugi D.K."/>
            <person name="Blom J."/>
            <person name="Ali S."/>
            <person name="Ferry J.G."/>
            <person name="Stingl U."/>
        </authorList>
    </citation>
    <scope>NUCLEOTIDE SEQUENCE [LARGE SCALE GENOMIC DNA]</scope>
    <source>
        <strain evidence="1 2">DSM 2657</strain>
    </source>
</reference>
<dbReference type="EMBL" id="JRHO01000015">
    <property type="protein sequence ID" value="KGK97631.1"/>
    <property type="molecule type" value="Genomic_DNA"/>
</dbReference>
<protein>
    <submittedName>
        <fullName evidence="1">Uncharacterized protein</fullName>
    </submittedName>
</protein>
<evidence type="ECO:0000313" key="1">
    <source>
        <dbReference type="EMBL" id="KGK97631.1"/>
    </source>
</evidence>